<evidence type="ECO:0000313" key="8">
    <source>
        <dbReference type="WBParaSite" id="GPLIN_001409000"/>
    </source>
</evidence>
<dbReference type="InterPro" id="IPR006910">
    <property type="entry name" value="Rad21_Rec8_N"/>
</dbReference>
<feature type="domain" description="Rad21/Rec8-like protein C-terminal eukaryotic" evidence="5">
    <location>
        <begin position="192"/>
        <end position="241"/>
    </location>
</feature>
<dbReference type="Gene3D" id="1.10.10.580">
    <property type="entry name" value="Structural maintenance of chromosome 1. Chain E"/>
    <property type="match status" value="1"/>
</dbReference>
<evidence type="ECO:0000256" key="2">
    <source>
        <dbReference type="ARBA" id="ARBA00009870"/>
    </source>
</evidence>
<reference evidence="7" key="1">
    <citation type="submission" date="2014-05" db="EMBL/GenBank/DDBJ databases">
        <title>The genome and life-stage specific transcriptomes of Globodera pallida elucidate key aspects of plant parasitism by a cyst nematode.</title>
        <authorList>
            <person name="Cotton J.A."/>
            <person name="Lilley C.J."/>
            <person name="Jones L.M."/>
            <person name="Kikuchi T."/>
            <person name="Reid A.J."/>
            <person name="Thorpe P."/>
            <person name="Tsai I.J."/>
            <person name="Beasley H."/>
            <person name="Blok V."/>
            <person name="Cock P.J.A."/>
            <person name="Van den Akker S.E."/>
            <person name="Holroyd N."/>
            <person name="Hunt M."/>
            <person name="Mantelin S."/>
            <person name="Naghra H."/>
            <person name="Pain A."/>
            <person name="Palomares-Rius J.E."/>
            <person name="Zarowiecki M."/>
            <person name="Berriman M."/>
            <person name="Jones J.T."/>
            <person name="Urwin P.E."/>
        </authorList>
    </citation>
    <scope>NUCLEOTIDE SEQUENCE [LARGE SCALE GENOMIC DNA]</scope>
    <source>
        <strain evidence="7">Lindley</strain>
    </source>
</reference>
<dbReference type="Pfam" id="PF04825">
    <property type="entry name" value="Rad21_Rec8_N"/>
    <property type="match status" value="1"/>
</dbReference>
<keyword evidence="7" id="KW-1185">Reference proteome</keyword>
<dbReference type="InterPro" id="IPR036390">
    <property type="entry name" value="WH_DNA-bd_sf"/>
</dbReference>
<feature type="region of interest" description="Disordered" evidence="4">
    <location>
        <begin position="94"/>
        <end position="165"/>
    </location>
</feature>
<proteinExistence type="inferred from homology"/>
<protein>
    <submittedName>
        <fullName evidence="8">Rad21_Rec8_N domain-containing protein</fullName>
    </submittedName>
</protein>
<dbReference type="SUPFAM" id="SSF46785">
    <property type="entry name" value="Winged helix' DNA-binding domain"/>
    <property type="match status" value="1"/>
</dbReference>
<dbReference type="PANTHER" id="PTHR12585:SF69">
    <property type="entry name" value="FI11703P"/>
    <property type="match status" value="1"/>
</dbReference>
<evidence type="ECO:0000256" key="3">
    <source>
        <dbReference type="ARBA" id="ARBA00023242"/>
    </source>
</evidence>
<dbReference type="Proteomes" id="UP000050741">
    <property type="component" value="Unassembled WGS sequence"/>
</dbReference>
<dbReference type="InterPro" id="IPR023093">
    <property type="entry name" value="ScpA-like_C"/>
</dbReference>
<name>A0A183CMI4_GLOPA</name>
<organism evidence="7 8">
    <name type="scientific">Globodera pallida</name>
    <name type="common">Potato cyst nematode worm</name>
    <name type="synonym">Heterodera pallida</name>
    <dbReference type="NCBI Taxonomy" id="36090"/>
    <lineage>
        <taxon>Eukaryota</taxon>
        <taxon>Metazoa</taxon>
        <taxon>Ecdysozoa</taxon>
        <taxon>Nematoda</taxon>
        <taxon>Chromadorea</taxon>
        <taxon>Rhabditida</taxon>
        <taxon>Tylenchina</taxon>
        <taxon>Tylenchomorpha</taxon>
        <taxon>Tylenchoidea</taxon>
        <taxon>Heteroderidae</taxon>
        <taxon>Heteroderinae</taxon>
        <taxon>Globodera</taxon>
    </lineage>
</organism>
<dbReference type="GO" id="GO:0008278">
    <property type="term" value="C:cohesin complex"/>
    <property type="evidence" value="ECO:0007669"/>
    <property type="project" value="InterPro"/>
</dbReference>
<evidence type="ECO:0000313" key="7">
    <source>
        <dbReference type="Proteomes" id="UP000050741"/>
    </source>
</evidence>
<dbReference type="GO" id="GO:1990414">
    <property type="term" value="P:replication-born double-strand break repair via sister chromatid exchange"/>
    <property type="evidence" value="ECO:0007669"/>
    <property type="project" value="TreeGrafter"/>
</dbReference>
<dbReference type="Pfam" id="PF04824">
    <property type="entry name" value="Rad21_Rec8"/>
    <property type="match status" value="1"/>
</dbReference>
<comment type="similarity">
    <text evidence="2">Belongs to the rad21 family.</text>
</comment>
<dbReference type="GO" id="GO:0003682">
    <property type="term" value="F:chromatin binding"/>
    <property type="evidence" value="ECO:0007669"/>
    <property type="project" value="TreeGrafter"/>
</dbReference>
<sequence>MFYAQFVLSKKGPLAKIWLAAHWEKKLSKAQIYETNVQDAVEEIMQPKVKLSLRTTGHLLLGIVRIYSKKAHYVMTDCNEAFLKLKMAFKVPGGTGRDIEHRERDQRDVATNSNNNNANNDIPEAGGEPPLVDATAFSPPHLEKRQTSGRRARAHEREEDDEDEELFTRRTKNVLQSISNKLRANNNTNKIVFEDLFTKGSTRRTAAQKFYALLELKKWQAIEVEQCEAFGTIEISVGVRMQETIKLAV</sequence>
<feature type="domain" description="Rad21/Rec8-like protein N-terminal" evidence="6">
    <location>
        <begin position="1"/>
        <end position="103"/>
    </location>
</feature>
<dbReference type="WBParaSite" id="GPLIN_001409000">
    <property type="protein sequence ID" value="GPLIN_001409000"/>
    <property type="gene ID" value="GPLIN_001409000"/>
</dbReference>
<dbReference type="InterPro" id="IPR039781">
    <property type="entry name" value="Rad21/Rec8-like"/>
</dbReference>
<dbReference type="PANTHER" id="PTHR12585">
    <property type="entry name" value="SCC1 / RAD21 FAMILY MEMBER"/>
    <property type="match status" value="1"/>
</dbReference>
<evidence type="ECO:0000259" key="5">
    <source>
        <dbReference type="Pfam" id="PF04824"/>
    </source>
</evidence>
<dbReference type="AlphaFoldDB" id="A0A183CMI4"/>
<evidence type="ECO:0000259" key="6">
    <source>
        <dbReference type="Pfam" id="PF04825"/>
    </source>
</evidence>
<dbReference type="GO" id="GO:0007062">
    <property type="term" value="P:sister chromatid cohesion"/>
    <property type="evidence" value="ECO:0007669"/>
    <property type="project" value="InterPro"/>
</dbReference>
<keyword evidence="3" id="KW-0539">Nucleus</keyword>
<evidence type="ECO:0000256" key="1">
    <source>
        <dbReference type="ARBA" id="ARBA00004123"/>
    </source>
</evidence>
<reference evidence="8" key="2">
    <citation type="submission" date="2016-06" db="UniProtKB">
        <authorList>
            <consortium name="WormBaseParasite"/>
        </authorList>
    </citation>
    <scope>IDENTIFICATION</scope>
</reference>
<accession>A0A183CMI4</accession>
<feature type="compositionally biased region" description="Basic and acidic residues" evidence="4">
    <location>
        <begin position="97"/>
        <end position="108"/>
    </location>
</feature>
<comment type="subcellular location">
    <subcellularLocation>
        <location evidence="1">Nucleus</location>
    </subcellularLocation>
</comment>
<evidence type="ECO:0000256" key="4">
    <source>
        <dbReference type="SAM" id="MobiDB-lite"/>
    </source>
</evidence>
<dbReference type="InterPro" id="IPR006909">
    <property type="entry name" value="Rad21/Rec8_C_eu"/>
</dbReference>
<dbReference type="GO" id="GO:0005634">
    <property type="term" value="C:nucleus"/>
    <property type="evidence" value="ECO:0007669"/>
    <property type="project" value="UniProtKB-SubCell"/>
</dbReference>